<evidence type="ECO:0000313" key="2">
    <source>
        <dbReference type="EMBL" id="KAH8481117.1"/>
    </source>
</evidence>
<dbReference type="AlphaFoldDB" id="A0A8T2WN42"/>
<dbReference type="Proteomes" id="UP000807159">
    <property type="component" value="Chromosome 19"/>
</dbReference>
<feature type="chain" id="PRO_5035765623" evidence="1">
    <location>
        <begin position="24"/>
        <end position="92"/>
    </location>
</feature>
<organism evidence="2 3">
    <name type="scientific">Populus deltoides</name>
    <name type="common">Eastern poplar</name>
    <name type="synonym">Eastern cottonwood</name>
    <dbReference type="NCBI Taxonomy" id="3696"/>
    <lineage>
        <taxon>Eukaryota</taxon>
        <taxon>Viridiplantae</taxon>
        <taxon>Streptophyta</taxon>
        <taxon>Embryophyta</taxon>
        <taxon>Tracheophyta</taxon>
        <taxon>Spermatophyta</taxon>
        <taxon>Magnoliopsida</taxon>
        <taxon>eudicotyledons</taxon>
        <taxon>Gunneridae</taxon>
        <taxon>Pentapetalae</taxon>
        <taxon>rosids</taxon>
        <taxon>fabids</taxon>
        <taxon>Malpighiales</taxon>
        <taxon>Salicaceae</taxon>
        <taxon>Saliceae</taxon>
        <taxon>Populus</taxon>
    </lineage>
</organism>
<comment type="caution">
    <text evidence="2">The sequence shown here is derived from an EMBL/GenBank/DDBJ whole genome shotgun (WGS) entry which is preliminary data.</text>
</comment>
<sequence length="92" mass="9721">GGRLVLGLLLPLIWWQSSVVAEAAVEISLLAVLRWRNGQIGAGTGAGAEERKCWRRLFTVADRATVGLWPIEEKLGVAGSIRVVAVVGGCLG</sequence>
<name>A0A8T2WN42_POPDE</name>
<feature type="non-terminal residue" evidence="2">
    <location>
        <position position="92"/>
    </location>
</feature>
<accession>A0A8T2WN42</accession>
<reference evidence="2" key="1">
    <citation type="journal article" date="2021" name="J. Hered.">
        <title>Genome Assembly of Salicaceae Populus deltoides (Eastern Cottonwood) I-69 Based on Nanopore Sequencing and Hi-C Technologies.</title>
        <authorList>
            <person name="Bai S."/>
            <person name="Wu H."/>
            <person name="Zhang J."/>
            <person name="Pan Z."/>
            <person name="Zhao W."/>
            <person name="Li Z."/>
            <person name="Tong C."/>
        </authorList>
    </citation>
    <scope>NUCLEOTIDE SEQUENCE</scope>
    <source>
        <tissue evidence="2">Leaf</tissue>
    </source>
</reference>
<evidence type="ECO:0000313" key="3">
    <source>
        <dbReference type="Proteomes" id="UP000807159"/>
    </source>
</evidence>
<protein>
    <submittedName>
        <fullName evidence="2">Uncharacterized protein</fullName>
    </submittedName>
</protein>
<proteinExistence type="predicted"/>
<feature type="non-terminal residue" evidence="2">
    <location>
        <position position="1"/>
    </location>
</feature>
<gene>
    <name evidence="2" type="ORF">H0E87_031160</name>
</gene>
<feature type="signal peptide" evidence="1">
    <location>
        <begin position="1"/>
        <end position="23"/>
    </location>
</feature>
<evidence type="ECO:0000256" key="1">
    <source>
        <dbReference type="SAM" id="SignalP"/>
    </source>
</evidence>
<dbReference type="EMBL" id="JACEGQ020000019">
    <property type="protein sequence ID" value="KAH8481117.1"/>
    <property type="molecule type" value="Genomic_DNA"/>
</dbReference>
<keyword evidence="3" id="KW-1185">Reference proteome</keyword>
<keyword evidence="1" id="KW-0732">Signal</keyword>